<protein>
    <submittedName>
        <fullName evidence="8">FAD dependent oxidoreductase</fullName>
    </submittedName>
</protein>
<dbReference type="Proteomes" id="UP000199518">
    <property type="component" value="Unassembled WGS sequence"/>
</dbReference>
<keyword evidence="4" id="KW-0408">Iron</keyword>
<accession>A0A1I3PBY4</accession>
<evidence type="ECO:0000256" key="4">
    <source>
        <dbReference type="ARBA" id="ARBA00023004"/>
    </source>
</evidence>
<dbReference type="STRING" id="1576369.SAMN05421753_116101"/>
<keyword evidence="6" id="KW-0732">Signal</keyword>
<organism evidence="8 9">
    <name type="scientific">Planctomicrobium piriforme</name>
    <dbReference type="NCBI Taxonomy" id="1576369"/>
    <lineage>
        <taxon>Bacteria</taxon>
        <taxon>Pseudomonadati</taxon>
        <taxon>Planctomycetota</taxon>
        <taxon>Planctomycetia</taxon>
        <taxon>Planctomycetales</taxon>
        <taxon>Planctomycetaceae</taxon>
        <taxon>Planctomicrobium</taxon>
    </lineage>
</organism>
<keyword evidence="1" id="KW-0004">4Fe-4S</keyword>
<dbReference type="AlphaFoldDB" id="A0A1I3PBY4"/>
<keyword evidence="5" id="KW-0411">Iron-sulfur</keyword>
<dbReference type="SUPFAM" id="SSF51905">
    <property type="entry name" value="FAD/NAD(P)-binding domain"/>
    <property type="match status" value="1"/>
</dbReference>
<sequence>MQLARKSRSFLCAMLAWGIALASVGFAQSPPRDVIVYGGTPAGLCAAIAASRAGASVIVIEPTPWIGGLVTGGLSHTDKGREETIGGIAREFFTRAAAAVPGTPLWFSEPHVNMATFQQMLDEAKVTVLTGKLVKSVTSAPHNGSIRLNSITLDDGQTFSAKVFIDASYEGDLLGKAGVKSVIGRESRGEYDEPLAGYVPMPIRERSAEIMGSVCPCLGGTGPHYIHGTPCKISAYGPDGKLLSGVMPAMGEPGTADDKTQAYNYRICVTQRPDILIPFPKPANYDPARYELLLRLIQSYPKVRFGRLVHLGRIAHEKFDLNAQGLFSTDYPGGNVDYPGGDAAARERIRQDHIDYVQGFLWFLSHDERVPRELRDETNSWGLCRDEFVDNHNWPYALYVRDARRMVGEHVMTQRDIQTEIEKPDSVAMGSFVIDCHIVQRIVTADGFVTDEGSFPDAPARPYQIPYRSIIPRKNDCENLLSPVCISASHIALCSMRMEPVYMALGQASGVAAVMAIRSEKPVQEIDVPQLQATLREQKQVLQLEGAAAGPTSKQIGGLIQDDSQAEMTGTWQDSTFGNPIDGAAQHDYNAEKGTKSATFTVKVPKDGRYEVRFAYVPSPNRATNVPIEIRHAGGAAQVLVNERLPTTVDKLFVVLGEFDFKEQQPAIVIVRTTGTDGFVSVDAVQLRAKTTQVPQP</sequence>
<dbReference type="RefSeq" id="WP_217647153.1">
    <property type="nucleotide sequence ID" value="NZ_FOQD01000016.1"/>
</dbReference>
<gene>
    <name evidence="8" type="ORF">SAMN05421753_116101</name>
</gene>
<dbReference type="PANTHER" id="PTHR43498">
    <property type="entry name" value="FERREDOXIN:COB-COM HETERODISULFIDE REDUCTASE SUBUNIT A"/>
    <property type="match status" value="1"/>
</dbReference>
<dbReference type="GO" id="GO:0051539">
    <property type="term" value="F:4 iron, 4 sulfur cluster binding"/>
    <property type="evidence" value="ECO:0007669"/>
    <property type="project" value="UniProtKB-KW"/>
</dbReference>
<evidence type="ECO:0000256" key="3">
    <source>
        <dbReference type="ARBA" id="ARBA00023002"/>
    </source>
</evidence>
<evidence type="ECO:0000313" key="8">
    <source>
        <dbReference type="EMBL" id="SFJ18972.1"/>
    </source>
</evidence>
<evidence type="ECO:0000259" key="7">
    <source>
        <dbReference type="Pfam" id="PF25275"/>
    </source>
</evidence>
<evidence type="ECO:0000256" key="6">
    <source>
        <dbReference type="SAM" id="SignalP"/>
    </source>
</evidence>
<feature type="signal peptide" evidence="6">
    <location>
        <begin position="1"/>
        <end position="22"/>
    </location>
</feature>
<name>A0A1I3PBY4_9PLAN</name>
<keyword evidence="9" id="KW-1185">Reference proteome</keyword>
<dbReference type="EMBL" id="FOQD01000016">
    <property type="protein sequence ID" value="SFJ18972.1"/>
    <property type="molecule type" value="Genomic_DNA"/>
</dbReference>
<evidence type="ECO:0000313" key="9">
    <source>
        <dbReference type="Proteomes" id="UP000199518"/>
    </source>
</evidence>
<dbReference type="PANTHER" id="PTHR43498:SF1">
    <property type="entry name" value="COB--COM HETERODISULFIDE REDUCTASE IRON-SULFUR SUBUNIT A"/>
    <property type="match status" value="1"/>
</dbReference>
<dbReference type="InterPro" id="IPR039650">
    <property type="entry name" value="HdrA-like"/>
</dbReference>
<keyword evidence="2" id="KW-0479">Metal-binding</keyword>
<reference evidence="9" key="1">
    <citation type="submission" date="2016-10" db="EMBL/GenBank/DDBJ databases">
        <authorList>
            <person name="Varghese N."/>
            <person name="Submissions S."/>
        </authorList>
    </citation>
    <scope>NUCLEOTIDE SEQUENCE [LARGE SCALE GENOMIC DNA]</scope>
    <source>
        <strain evidence="9">DSM 26348</strain>
    </source>
</reference>
<evidence type="ECO:0000256" key="1">
    <source>
        <dbReference type="ARBA" id="ARBA00022485"/>
    </source>
</evidence>
<dbReference type="Pfam" id="PF12831">
    <property type="entry name" value="FAD_oxidored"/>
    <property type="match status" value="1"/>
</dbReference>
<proteinExistence type="predicted"/>
<dbReference type="InterPro" id="IPR036188">
    <property type="entry name" value="FAD/NAD-bd_sf"/>
</dbReference>
<feature type="chain" id="PRO_5011687456" evidence="6">
    <location>
        <begin position="23"/>
        <end position="697"/>
    </location>
</feature>
<dbReference type="InterPro" id="IPR033803">
    <property type="entry name" value="CBD-like_Golvesin-Xly"/>
</dbReference>
<keyword evidence="3" id="KW-0560">Oxidoreductase</keyword>
<evidence type="ECO:0000256" key="2">
    <source>
        <dbReference type="ARBA" id="ARBA00022723"/>
    </source>
</evidence>
<dbReference type="GO" id="GO:0016491">
    <property type="term" value="F:oxidoreductase activity"/>
    <property type="evidence" value="ECO:0007669"/>
    <property type="project" value="UniProtKB-KW"/>
</dbReference>
<dbReference type="GO" id="GO:0046872">
    <property type="term" value="F:metal ion binding"/>
    <property type="evidence" value="ECO:0007669"/>
    <property type="project" value="UniProtKB-KW"/>
</dbReference>
<dbReference type="Pfam" id="PF25275">
    <property type="entry name" value="Golvesin_C"/>
    <property type="match status" value="1"/>
</dbReference>
<evidence type="ECO:0000256" key="5">
    <source>
        <dbReference type="ARBA" id="ARBA00023014"/>
    </source>
</evidence>
<dbReference type="Gene3D" id="3.50.50.60">
    <property type="entry name" value="FAD/NAD(P)-binding domain"/>
    <property type="match status" value="1"/>
</dbReference>
<feature type="domain" description="Golvesin/Xly CBD-like" evidence="7">
    <location>
        <begin position="562"/>
        <end position="687"/>
    </location>
</feature>